<name>A0ABQ2MU65_9ACTN</name>
<evidence type="ECO:0000313" key="3">
    <source>
        <dbReference type="Proteomes" id="UP000656881"/>
    </source>
</evidence>
<evidence type="ECO:0000313" key="2">
    <source>
        <dbReference type="EMBL" id="GGO56020.1"/>
    </source>
</evidence>
<sequence length="604" mass="64800">MARVAELDPAERELRPEEATVYCPMCEARLTDDDRFCTDCGHDMSVPVPAAVRTGPPSDGKPPVASPVAASSPVAPPLVAPPPVVPPPGDEASPFVPSPVGPTQPTTRNSVSDGSAGTVIQAGTIAGDVTVHTAALAPAPAKNWTRVSQLRRLWFGVRPTSRFGDEESLTPYVLRDCDEQLHALVARGVREGGLVVVTGGPLSGKTMTAAWAALNTGVDPEPRVHAPHPGADLRDLTSGPHDRTGHHILWLDELEGHLGPHGLTTALLSRLTQERVLVLATMTDTAYDEHRFGGGPAARVLSGAHTVELSRGWSPTELARLARADDRRLTDATKWRGSRGVTEYLALGPELWDEWRRARRPQAHPRGHLLVRAAVDITRCGLEEDIPLDVLREVHEGYSEDEALGIDERGHEPFEHALAWATRLRYEATGLLVRGEQADTYRAYGSLVADAVRSGQFGAVPDWLWLAVADGACRHGFDLAPVLAACRAATEARVAAGDVHVYVVLGLITEYAGNVSEAEGWHRKAADRGGVLACNRLGHILVNRGAFVEAIGYLEQAAEAGWTDAYVTLVKLHRDRAGYWLTKAAEAGDPQAALHLTEPGPPSP</sequence>
<accession>A0ABQ2MU65</accession>
<feature type="region of interest" description="Disordered" evidence="1">
    <location>
        <begin position="51"/>
        <end position="115"/>
    </location>
</feature>
<reference evidence="3" key="1">
    <citation type="journal article" date="2019" name="Int. J. Syst. Evol. Microbiol.">
        <title>The Global Catalogue of Microorganisms (GCM) 10K type strain sequencing project: providing services to taxonomists for standard genome sequencing and annotation.</title>
        <authorList>
            <consortium name="The Broad Institute Genomics Platform"/>
            <consortium name="The Broad Institute Genome Sequencing Center for Infectious Disease"/>
            <person name="Wu L."/>
            <person name="Ma J."/>
        </authorList>
    </citation>
    <scope>NUCLEOTIDE SEQUENCE [LARGE SCALE GENOMIC DNA]</scope>
    <source>
        <strain evidence="3">CGMCC 4.7349</strain>
    </source>
</reference>
<dbReference type="RefSeq" id="WP_189176964.1">
    <property type="nucleotide sequence ID" value="NZ_BMNG01000018.1"/>
</dbReference>
<feature type="compositionally biased region" description="Low complexity" evidence="1">
    <location>
        <begin position="62"/>
        <end position="73"/>
    </location>
</feature>
<dbReference type="Proteomes" id="UP000656881">
    <property type="component" value="Unassembled WGS sequence"/>
</dbReference>
<evidence type="ECO:0000256" key="1">
    <source>
        <dbReference type="SAM" id="MobiDB-lite"/>
    </source>
</evidence>
<dbReference type="InterPro" id="IPR011990">
    <property type="entry name" value="TPR-like_helical_dom_sf"/>
</dbReference>
<evidence type="ECO:0008006" key="4">
    <source>
        <dbReference type="Google" id="ProtNLM"/>
    </source>
</evidence>
<protein>
    <recommendedName>
        <fullName evidence="4">Zinc-ribbon domain-containing protein</fullName>
    </recommendedName>
</protein>
<comment type="caution">
    <text evidence="2">The sequence shown here is derived from an EMBL/GenBank/DDBJ whole genome shotgun (WGS) entry which is preliminary data.</text>
</comment>
<dbReference type="EMBL" id="BMNG01000018">
    <property type="protein sequence ID" value="GGO56020.1"/>
    <property type="molecule type" value="Genomic_DNA"/>
</dbReference>
<gene>
    <name evidence="2" type="ORF">GCM10012286_69510</name>
</gene>
<feature type="compositionally biased region" description="Pro residues" evidence="1">
    <location>
        <begin position="74"/>
        <end position="89"/>
    </location>
</feature>
<dbReference type="SUPFAM" id="SSF81901">
    <property type="entry name" value="HCP-like"/>
    <property type="match status" value="1"/>
</dbReference>
<keyword evidence="3" id="KW-1185">Reference proteome</keyword>
<organism evidence="2 3">
    <name type="scientific">Streptomyces lasiicapitis</name>
    <dbReference type="NCBI Taxonomy" id="1923961"/>
    <lineage>
        <taxon>Bacteria</taxon>
        <taxon>Bacillati</taxon>
        <taxon>Actinomycetota</taxon>
        <taxon>Actinomycetes</taxon>
        <taxon>Kitasatosporales</taxon>
        <taxon>Streptomycetaceae</taxon>
        <taxon>Streptomyces</taxon>
    </lineage>
</organism>
<feature type="compositionally biased region" description="Polar residues" evidence="1">
    <location>
        <begin position="103"/>
        <end position="115"/>
    </location>
</feature>
<proteinExistence type="predicted"/>
<dbReference type="Gene3D" id="1.25.40.10">
    <property type="entry name" value="Tetratricopeptide repeat domain"/>
    <property type="match status" value="1"/>
</dbReference>